<dbReference type="RefSeq" id="XP_062644344.1">
    <property type="nucleotide sequence ID" value="XM_062786003.1"/>
</dbReference>
<dbReference type="GeneID" id="87822769"/>
<feature type="region of interest" description="Disordered" evidence="1">
    <location>
        <begin position="1"/>
        <end position="21"/>
    </location>
</feature>
<dbReference type="AlphaFoldDB" id="A0AAN6TTW2"/>
<accession>A0AAN6TTW2</accession>
<evidence type="ECO:0000256" key="1">
    <source>
        <dbReference type="SAM" id="MobiDB-lite"/>
    </source>
</evidence>
<gene>
    <name evidence="2" type="ORF">N657DRAFT_157922</name>
</gene>
<dbReference type="EMBL" id="MU853238">
    <property type="protein sequence ID" value="KAK4120573.1"/>
    <property type="molecule type" value="Genomic_DNA"/>
</dbReference>
<evidence type="ECO:0000313" key="3">
    <source>
        <dbReference type="Proteomes" id="UP001302602"/>
    </source>
</evidence>
<name>A0AAN6TTW2_9PEZI</name>
<sequence>MIPALPSRRQRSPASPVHRGPTTLLNHHSLATHSLQFARISAEDPPCRNMQHLHHPVLLLLGTQGRLPVTRKGRGCHDTILRPCPVAAGTYKWFELRKFLGPSTVDSMSADPDARLHGTSLACQAAKRRTSPTQMSIFLKPLILNTSVPLSTLAPAVEHGLCGCGRISPHSAACHGIRAACCHAIVAPVDSAKRA</sequence>
<organism evidence="2 3">
    <name type="scientific">Parathielavia appendiculata</name>
    <dbReference type="NCBI Taxonomy" id="2587402"/>
    <lineage>
        <taxon>Eukaryota</taxon>
        <taxon>Fungi</taxon>
        <taxon>Dikarya</taxon>
        <taxon>Ascomycota</taxon>
        <taxon>Pezizomycotina</taxon>
        <taxon>Sordariomycetes</taxon>
        <taxon>Sordariomycetidae</taxon>
        <taxon>Sordariales</taxon>
        <taxon>Chaetomiaceae</taxon>
        <taxon>Parathielavia</taxon>
    </lineage>
</organism>
<evidence type="ECO:0000313" key="2">
    <source>
        <dbReference type="EMBL" id="KAK4120573.1"/>
    </source>
</evidence>
<keyword evidence="3" id="KW-1185">Reference proteome</keyword>
<comment type="caution">
    <text evidence="2">The sequence shown here is derived from an EMBL/GenBank/DDBJ whole genome shotgun (WGS) entry which is preliminary data.</text>
</comment>
<dbReference type="Proteomes" id="UP001302602">
    <property type="component" value="Unassembled WGS sequence"/>
</dbReference>
<reference evidence="2" key="1">
    <citation type="journal article" date="2023" name="Mol. Phylogenet. Evol.">
        <title>Genome-scale phylogeny and comparative genomics of the fungal order Sordariales.</title>
        <authorList>
            <person name="Hensen N."/>
            <person name="Bonometti L."/>
            <person name="Westerberg I."/>
            <person name="Brannstrom I.O."/>
            <person name="Guillou S."/>
            <person name="Cros-Aarteil S."/>
            <person name="Calhoun S."/>
            <person name="Haridas S."/>
            <person name="Kuo A."/>
            <person name="Mondo S."/>
            <person name="Pangilinan J."/>
            <person name="Riley R."/>
            <person name="LaButti K."/>
            <person name="Andreopoulos B."/>
            <person name="Lipzen A."/>
            <person name="Chen C."/>
            <person name="Yan M."/>
            <person name="Daum C."/>
            <person name="Ng V."/>
            <person name="Clum A."/>
            <person name="Steindorff A."/>
            <person name="Ohm R.A."/>
            <person name="Martin F."/>
            <person name="Silar P."/>
            <person name="Natvig D.O."/>
            <person name="Lalanne C."/>
            <person name="Gautier V."/>
            <person name="Ament-Velasquez S.L."/>
            <person name="Kruys A."/>
            <person name="Hutchinson M.I."/>
            <person name="Powell A.J."/>
            <person name="Barry K."/>
            <person name="Miller A.N."/>
            <person name="Grigoriev I.V."/>
            <person name="Debuchy R."/>
            <person name="Gladieux P."/>
            <person name="Hiltunen Thoren M."/>
            <person name="Johannesson H."/>
        </authorList>
    </citation>
    <scope>NUCLEOTIDE SEQUENCE</scope>
    <source>
        <strain evidence="2">CBS 731.68</strain>
    </source>
</reference>
<proteinExistence type="predicted"/>
<reference evidence="2" key="2">
    <citation type="submission" date="2023-05" db="EMBL/GenBank/DDBJ databases">
        <authorList>
            <consortium name="Lawrence Berkeley National Laboratory"/>
            <person name="Steindorff A."/>
            <person name="Hensen N."/>
            <person name="Bonometti L."/>
            <person name="Westerberg I."/>
            <person name="Brannstrom I.O."/>
            <person name="Guillou S."/>
            <person name="Cros-Aarteil S."/>
            <person name="Calhoun S."/>
            <person name="Haridas S."/>
            <person name="Kuo A."/>
            <person name="Mondo S."/>
            <person name="Pangilinan J."/>
            <person name="Riley R."/>
            <person name="Labutti K."/>
            <person name="Andreopoulos B."/>
            <person name="Lipzen A."/>
            <person name="Chen C."/>
            <person name="Yanf M."/>
            <person name="Daum C."/>
            <person name="Ng V."/>
            <person name="Clum A."/>
            <person name="Ohm R."/>
            <person name="Martin F."/>
            <person name="Silar P."/>
            <person name="Natvig D."/>
            <person name="Lalanne C."/>
            <person name="Gautier V."/>
            <person name="Ament-Velasquez S.L."/>
            <person name="Kruys A."/>
            <person name="Hutchinson M.I."/>
            <person name="Powell A.J."/>
            <person name="Barry K."/>
            <person name="Miller A.N."/>
            <person name="Grigoriev I.V."/>
            <person name="Debuchy R."/>
            <person name="Gladieux P."/>
            <person name="Thoren M.H."/>
            <person name="Johannesson H."/>
        </authorList>
    </citation>
    <scope>NUCLEOTIDE SEQUENCE</scope>
    <source>
        <strain evidence="2">CBS 731.68</strain>
    </source>
</reference>
<protein>
    <submittedName>
        <fullName evidence="2">Uncharacterized protein</fullName>
    </submittedName>
</protein>